<gene>
    <name evidence="2" type="ORF">OD355_04560</name>
</gene>
<protein>
    <submittedName>
        <fullName evidence="2">NAD-dependent epimerase/dehydratase family protein</fullName>
    </submittedName>
</protein>
<dbReference type="InterPro" id="IPR050177">
    <property type="entry name" value="Lipid_A_modif_metabolic_enz"/>
</dbReference>
<name>A0AAE3IMI3_9BACT</name>
<dbReference type="PANTHER" id="PTHR43245:SF13">
    <property type="entry name" value="UDP-D-APIOSE_UDP-D-XYLOSE SYNTHASE 2"/>
    <property type="match status" value="1"/>
</dbReference>
<accession>A0AAE3IMI3</accession>
<dbReference type="Proteomes" id="UP001209317">
    <property type="component" value="Unassembled WGS sequence"/>
</dbReference>
<evidence type="ECO:0000313" key="2">
    <source>
        <dbReference type="EMBL" id="MCU7693786.1"/>
    </source>
</evidence>
<evidence type="ECO:0000259" key="1">
    <source>
        <dbReference type="Pfam" id="PF01370"/>
    </source>
</evidence>
<dbReference type="Gene3D" id="3.40.50.720">
    <property type="entry name" value="NAD(P)-binding Rossmann-like Domain"/>
    <property type="match status" value="1"/>
</dbReference>
<dbReference type="InterPro" id="IPR001509">
    <property type="entry name" value="Epimerase_deHydtase"/>
</dbReference>
<organism evidence="2 3">
    <name type="scientific">Haoranjiania flava</name>
    <dbReference type="NCBI Taxonomy" id="1856322"/>
    <lineage>
        <taxon>Bacteria</taxon>
        <taxon>Pseudomonadati</taxon>
        <taxon>Bacteroidota</taxon>
        <taxon>Chitinophagia</taxon>
        <taxon>Chitinophagales</taxon>
        <taxon>Chitinophagaceae</taxon>
        <taxon>Haoranjiania</taxon>
    </lineage>
</organism>
<dbReference type="SUPFAM" id="SSF51735">
    <property type="entry name" value="NAD(P)-binding Rossmann-fold domains"/>
    <property type="match status" value="1"/>
</dbReference>
<dbReference type="AlphaFoldDB" id="A0AAE3IMI3"/>
<evidence type="ECO:0000313" key="3">
    <source>
        <dbReference type="Proteomes" id="UP001209317"/>
    </source>
</evidence>
<dbReference type="PANTHER" id="PTHR43245">
    <property type="entry name" value="BIFUNCTIONAL POLYMYXIN RESISTANCE PROTEIN ARNA"/>
    <property type="match status" value="1"/>
</dbReference>
<proteinExistence type="predicted"/>
<dbReference type="EMBL" id="JAOTPL010000004">
    <property type="protein sequence ID" value="MCU7693786.1"/>
    <property type="molecule type" value="Genomic_DNA"/>
</dbReference>
<feature type="domain" description="NAD-dependent epimerase/dehydratase" evidence="1">
    <location>
        <begin position="4"/>
        <end position="212"/>
    </location>
</feature>
<sequence length="309" mass="34310">MQTILGAGGAIGTLLAKELKNYTPKIRLAARNPRQVHSDDELFSCDLKNKACVSEAVKGSDIAYLTAGLTYNLKVWKREWPVVMGNVINACLEHNCKLVFFDNVYMYHKNHLANMTENTPVAPPSEKGKVRHILVRMIEDAMEQSGLQALIARSADFYGPGANASILKIGVTDNLLKNKKAFWQADDGKIHSLTYTPDAAKAVALLGNTPDAYRQAWHLPTSKEKLTGKELIALTAAAMNKEARHYVLSKTMVSVAGIFVPILRELKEMLYQYDRDYFFDSSKFDQRFQMQATSYAEGIKAAVQAVSGT</sequence>
<dbReference type="Pfam" id="PF01370">
    <property type="entry name" value="Epimerase"/>
    <property type="match status" value="1"/>
</dbReference>
<dbReference type="InterPro" id="IPR036291">
    <property type="entry name" value="NAD(P)-bd_dom_sf"/>
</dbReference>
<keyword evidence="3" id="KW-1185">Reference proteome</keyword>
<dbReference type="RefSeq" id="WP_263037273.1">
    <property type="nucleotide sequence ID" value="NZ_JAOTPL010000004.1"/>
</dbReference>
<reference evidence="2" key="1">
    <citation type="submission" date="2022-10" db="EMBL/GenBank/DDBJ databases">
        <authorList>
            <person name="Kim H.S."/>
            <person name="Kim J.-S."/>
            <person name="Suh M.K."/>
            <person name="Eom M.K."/>
            <person name="Lee J.-S."/>
        </authorList>
    </citation>
    <scope>NUCLEOTIDE SEQUENCE</scope>
    <source>
        <strain evidence="2">LIP-5</strain>
    </source>
</reference>
<comment type="caution">
    <text evidence="2">The sequence shown here is derived from an EMBL/GenBank/DDBJ whole genome shotgun (WGS) entry which is preliminary data.</text>
</comment>